<reference evidence="8 9" key="1">
    <citation type="submission" date="2021-06" db="EMBL/GenBank/DDBJ databases">
        <title>Caerostris darwini draft genome.</title>
        <authorList>
            <person name="Kono N."/>
            <person name="Arakawa K."/>
        </authorList>
    </citation>
    <scope>NUCLEOTIDE SEQUENCE [LARGE SCALE GENOMIC DNA]</scope>
</reference>
<sequence length="349" mass="41134">MEILRATVNVKLIDFSWYIRHFVQENAIAESISIWACVITYDLFLLKRKHISKTVRFVQNESMNLSKKERKRFEKIVLRVFCLVWIYVCVFVIQHGAFKHRRRYGEYHTTTLLHMIYKKLDEPMKTIVSKLDKCIESFFIQGFLTLSMALYMLLCLNAKLWFKNFQQNFENQEEFKLNNQTLDIRKFATIYQNLAKNVGRLDDGFSQIIASWLLMILVTLCVRIISMLNPMTSTTYQMLTVIIMTFCRAITVLVGTSFLADSVYDESLKAISILLKLQEPERTVWKNSTFFEIQLTLTRYSFNPTQLTVWKFSRLNRSFLMTCLGMMTTYIIIAIQLYPNAMKGLESLK</sequence>
<evidence type="ECO:0000256" key="3">
    <source>
        <dbReference type="ARBA" id="ARBA00022692"/>
    </source>
</evidence>
<dbReference type="GO" id="GO:0005886">
    <property type="term" value="C:plasma membrane"/>
    <property type="evidence" value="ECO:0007669"/>
    <property type="project" value="UniProtKB-SubCell"/>
</dbReference>
<keyword evidence="6" id="KW-0675">Receptor</keyword>
<feature type="transmembrane region" description="Helical" evidence="7">
    <location>
        <begin position="138"/>
        <end position="156"/>
    </location>
</feature>
<dbReference type="InterPro" id="IPR013604">
    <property type="entry name" value="7TM_chemorcpt"/>
</dbReference>
<evidence type="ECO:0000313" key="8">
    <source>
        <dbReference type="EMBL" id="GIY11099.1"/>
    </source>
</evidence>
<dbReference type="Pfam" id="PF08395">
    <property type="entry name" value="7tm_7"/>
    <property type="match status" value="1"/>
</dbReference>
<evidence type="ECO:0000256" key="2">
    <source>
        <dbReference type="ARBA" id="ARBA00022475"/>
    </source>
</evidence>
<evidence type="ECO:0008006" key="10">
    <source>
        <dbReference type="Google" id="ProtNLM"/>
    </source>
</evidence>
<evidence type="ECO:0000313" key="9">
    <source>
        <dbReference type="Proteomes" id="UP001054837"/>
    </source>
</evidence>
<proteinExistence type="predicted"/>
<dbReference type="GO" id="GO:0038023">
    <property type="term" value="F:signaling receptor activity"/>
    <property type="evidence" value="ECO:0007669"/>
    <property type="project" value="UniProtKB-ARBA"/>
</dbReference>
<protein>
    <recommendedName>
        <fullName evidence="10">Gustatory receptor</fullName>
    </recommendedName>
</protein>
<dbReference type="EMBL" id="BPLQ01004864">
    <property type="protein sequence ID" value="GIY11099.1"/>
    <property type="molecule type" value="Genomic_DNA"/>
</dbReference>
<keyword evidence="5 7" id="KW-0472">Membrane</keyword>
<keyword evidence="4 7" id="KW-1133">Transmembrane helix</keyword>
<feature type="transmembrane region" description="Helical" evidence="7">
    <location>
        <begin position="238"/>
        <end position="260"/>
    </location>
</feature>
<feature type="transmembrane region" description="Helical" evidence="7">
    <location>
        <begin position="76"/>
        <end position="97"/>
    </location>
</feature>
<evidence type="ECO:0000256" key="5">
    <source>
        <dbReference type="ARBA" id="ARBA00023136"/>
    </source>
</evidence>
<dbReference type="PANTHER" id="PTHR21421">
    <property type="entry name" value="GUSTATORY RECEPTOR"/>
    <property type="match status" value="1"/>
</dbReference>
<comment type="caution">
    <text evidence="8">The sequence shown here is derived from an EMBL/GenBank/DDBJ whole genome shotgun (WGS) entry which is preliminary data.</text>
</comment>
<accession>A0AAV4QQM0</accession>
<gene>
    <name evidence="8" type="primary">AVEN_91547_1</name>
    <name evidence="8" type="ORF">CDAR_380701</name>
</gene>
<evidence type="ECO:0000256" key="6">
    <source>
        <dbReference type="ARBA" id="ARBA00023170"/>
    </source>
</evidence>
<evidence type="ECO:0000256" key="1">
    <source>
        <dbReference type="ARBA" id="ARBA00004651"/>
    </source>
</evidence>
<evidence type="ECO:0000256" key="7">
    <source>
        <dbReference type="SAM" id="Phobius"/>
    </source>
</evidence>
<dbReference type="GO" id="GO:0050909">
    <property type="term" value="P:sensory perception of taste"/>
    <property type="evidence" value="ECO:0007669"/>
    <property type="project" value="InterPro"/>
</dbReference>
<feature type="transmembrane region" description="Helical" evidence="7">
    <location>
        <begin position="205"/>
        <end position="226"/>
    </location>
</feature>
<keyword evidence="2" id="KW-1003">Cell membrane</keyword>
<name>A0AAV4QQM0_9ARAC</name>
<keyword evidence="9" id="KW-1185">Reference proteome</keyword>
<evidence type="ECO:0000256" key="4">
    <source>
        <dbReference type="ARBA" id="ARBA00022989"/>
    </source>
</evidence>
<organism evidence="8 9">
    <name type="scientific">Caerostris darwini</name>
    <dbReference type="NCBI Taxonomy" id="1538125"/>
    <lineage>
        <taxon>Eukaryota</taxon>
        <taxon>Metazoa</taxon>
        <taxon>Ecdysozoa</taxon>
        <taxon>Arthropoda</taxon>
        <taxon>Chelicerata</taxon>
        <taxon>Arachnida</taxon>
        <taxon>Araneae</taxon>
        <taxon>Araneomorphae</taxon>
        <taxon>Entelegynae</taxon>
        <taxon>Araneoidea</taxon>
        <taxon>Araneidae</taxon>
        <taxon>Caerostris</taxon>
    </lineage>
</organism>
<keyword evidence="3 7" id="KW-0812">Transmembrane</keyword>
<dbReference type="GO" id="GO:0051606">
    <property type="term" value="P:detection of stimulus"/>
    <property type="evidence" value="ECO:0007669"/>
    <property type="project" value="UniProtKB-ARBA"/>
</dbReference>
<dbReference type="Proteomes" id="UP001054837">
    <property type="component" value="Unassembled WGS sequence"/>
</dbReference>
<dbReference type="PANTHER" id="PTHR21421:SF29">
    <property type="entry name" value="GUSTATORY RECEPTOR 5A FOR TREHALOSE-RELATED"/>
    <property type="match status" value="1"/>
</dbReference>
<comment type="subcellular location">
    <subcellularLocation>
        <location evidence="1">Cell membrane</location>
        <topology evidence="1">Multi-pass membrane protein</topology>
    </subcellularLocation>
</comment>
<dbReference type="AlphaFoldDB" id="A0AAV4QQM0"/>
<feature type="transmembrane region" description="Helical" evidence="7">
    <location>
        <begin position="319"/>
        <end position="339"/>
    </location>
</feature>